<dbReference type="PANTHER" id="PTHR24363">
    <property type="entry name" value="SERINE/THREONINE PROTEIN KINASE"/>
    <property type="match status" value="1"/>
</dbReference>
<keyword evidence="6" id="KW-0067">ATP-binding</keyword>
<proteinExistence type="predicted"/>
<name>A0ABW6S2A0_9NOCA</name>
<dbReference type="PANTHER" id="PTHR24363:SF0">
    <property type="entry name" value="SERINE_THREONINE KINASE LIKE DOMAIN CONTAINING 1"/>
    <property type="match status" value="1"/>
</dbReference>
<dbReference type="InterPro" id="IPR031636">
    <property type="entry name" value="PknG_TPR"/>
</dbReference>
<dbReference type="EC" id="2.7.11.1" evidence="1"/>
<keyword evidence="2" id="KW-0723">Serine/threonine-protein kinase</keyword>
<evidence type="ECO:0000256" key="2">
    <source>
        <dbReference type="ARBA" id="ARBA00022527"/>
    </source>
</evidence>
<dbReference type="Pfam" id="PF16919">
    <property type="entry name" value="PknG_rubred"/>
    <property type="match status" value="1"/>
</dbReference>
<evidence type="ECO:0000313" key="12">
    <source>
        <dbReference type="Proteomes" id="UP001601992"/>
    </source>
</evidence>
<feature type="compositionally biased region" description="Low complexity" evidence="9">
    <location>
        <begin position="18"/>
        <end position="33"/>
    </location>
</feature>
<organism evidence="11 12">
    <name type="scientific">Nocardia jiangxiensis</name>
    <dbReference type="NCBI Taxonomy" id="282685"/>
    <lineage>
        <taxon>Bacteria</taxon>
        <taxon>Bacillati</taxon>
        <taxon>Actinomycetota</taxon>
        <taxon>Actinomycetes</taxon>
        <taxon>Mycobacteriales</taxon>
        <taxon>Nocardiaceae</taxon>
        <taxon>Nocardia</taxon>
    </lineage>
</organism>
<evidence type="ECO:0000256" key="3">
    <source>
        <dbReference type="ARBA" id="ARBA00022679"/>
    </source>
</evidence>
<evidence type="ECO:0000256" key="9">
    <source>
        <dbReference type="SAM" id="MobiDB-lite"/>
    </source>
</evidence>
<dbReference type="Gene3D" id="1.25.40.10">
    <property type="entry name" value="Tetratricopeptide repeat domain"/>
    <property type="match status" value="2"/>
</dbReference>
<dbReference type="InterPro" id="IPR011990">
    <property type="entry name" value="TPR-like_helical_dom_sf"/>
</dbReference>
<keyword evidence="5" id="KW-0418">Kinase</keyword>
<keyword evidence="3" id="KW-0808">Transferase</keyword>
<evidence type="ECO:0000256" key="5">
    <source>
        <dbReference type="ARBA" id="ARBA00022777"/>
    </source>
</evidence>
<keyword evidence="12" id="KW-1185">Reference proteome</keyword>
<dbReference type="PROSITE" id="PS50011">
    <property type="entry name" value="PROTEIN_KINASE_DOM"/>
    <property type="match status" value="1"/>
</dbReference>
<sequence length="754" mass="79889">MSGGYCDTCGTAPAPVQPSGSGTAAGGSALPGTQPVATVGTARTGSRSVRTRSTSSRARRGSLGAGMVEVPRVARVDPASAVLTDPSVPESKRFCANCERPVGRSRDNTAGRPEGFCPHCGSRFSFTPKLVRGELVGGQYEVVGPIAHGGLGWLYLAVDRNVNDRWVVLKGLLNTADPDAMAAAVAERRFLAQVEHPNIVKIFNFVEHAGADGIPVGYIVMEYVGGTSLKQVLRRHRDSAGAHLPPAQAIAYVLEMLPALGYLHSLGLAYCDFKPDNVMQSDEQLELIDLGAVIAMDDLDSPIYGTAGYQAPEIADTGPTVATEVYTVGRTLAVLMMPLPERDGHFAELPDQATEPLLAQHDSLYRFLVRATDADPDARFASMEETADQLTGVLRTVLSTQDDVPHPGLSVNFGPPRGVFGAGAQGNPVTLPANGSFRLDPRDVVAALPVPLVDPADTGAALLATTSGTSPAELEPAFAAGLRAVVTGAARSVEIPLRLIRAALETGDAADAQRRIDEVAAELGEDWRLSWYRGLARLLVGEFDSAAVEFEMVYATLPGEAAPQLALAVAAELSTGLPGVDPKIELHRAARYYSMVWQTDRSFVSAAFGLARLRRAAGEHVGAVAVLDQVDPASARHTEAAITSVEVLLAGRSTTEITEELLREGGSRIERLVIESKYRAAQVRTVVLDAALAWLSAGHAATAADPLLGRDLDPAGVRSGLENCFRDLARDAGDLWGRIELVDHANRIRPRTVL</sequence>
<keyword evidence="4" id="KW-0547">Nucleotide-binding</keyword>
<evidence type="ECO:0000256" key="8">
    <source>
        <dbReference type="ARBA" id="ARBA00048679"/>
    </source>
</evidence>
<feature type="domain" description="Protein kinase" evidence="10">
    <location>
        <begin position="140"/>
        <end position="409"/>
    </location>
</feature>
<accession>A0ABW6S2A0</accession>
<evidence type="ECO:0000259" key="10">
    <source>
        <dbReference type="PROSITE" id="PS50011"/>
    </source>
</evidence>
<protein>
    <recommendedName>
        <fullName evidence="1">non-specific serine/threonine protein kinase</fullName>
        <ecNumber evidence="1">2.7.11.1</ecNumber>
    </recommendedName>
</protein>
<comment type="caution">
    <text evidence="11">The sequence shown here is derived from an EMBL/GenBank/DDBJ whole genome shotgun (WGS) entry which is preliminary data.</text>
</comment>
<gene>
    <name evidence="11" type="ORF">ACFYXQ_18280</name>
</gene>
<feature type="compositionally biased region" description="Low complexity" evidence="9">
    <location>
        <begin position="40"/>
        <end position="63"/>
    </location>
</feature>
<dbReference type="InterPro" id="IPR031634">
    <property type="entry name" value="PknG_rubred"/>
</dbReference>
<dbReference type="SUPFAM" id="SSF56112">
    <property type="entry name" value="Protein kinase-like (PK-like)"/>
    <property type="match status" value="1"/>
</dbReference>
<evidence type="ECO:0000256" key="7">
    <source>
        <dbReference type="ARBA" id="ARBA00047899"/>
    </source>
</evidence>
<dbReference type="Proteomes" id="UP001601992">
    <property type="component" value="Unassembled WGS sequence"/>
</dbReference>
<dbReference type="Gene3D" id="1.10.510.10">
    <property type="entry name" value="Transferase(Phosphotransferase) domain 1"/>
    <property type="match status" value="1"/>
</dbReference>
<dbReference type="Pfam" id="PF00069">
    <property type="entry name" value="Pkinase"/>
    <property type="match status" value="1"/>
</dbReference>
<evidence type="ECO:0000313" key="11">
    <source>
        <dbReference type="EMBL" id="MFF3569723.1"/>
    </source>
</evidence>
<comment type="catalytic activity">
    <reaction evidence="8">
        <text>L-seryl-[protein] + ATP = O-phospho-L-seryl-[protein] + ADP + H(+)</text>
        <dbReference type="Rhea" id="RHEA:17989"/>
        <dbReference type="Rhea" id="RHEA-COMP:9863"/>
        <dbReference type="Rhea" id="RHEA-COMP:11604"/>
        <dbReference type="ChEBI" id="CHEBI:15378"/>
        <dbReference type="ChEBI" id="CHEBI:29999"/>
        <dbReference type="ChEBI" id="CHEBI:30616"/>
        <dbReference type="ChEBI" id="CHEBI:83421"/>
        <dbReference type="ChEBI" id="CHEBI:456216"/>
        <dbReference type="EC" id="2.7.11.1"/>
    </reaction>
</comment>
<dbReference type="EMBL" id="JBIAQY010000005">
    <property type="protein sequence ID" value="MFF3569723.1"/>
    <property type="molecule type" value="Genomic_DNA"/>
</dbReference>
<dbReference type="InterPro" id="IPR011009">
    <property type="entry name" value="Kinase-like_dom_sf"/>
</dbReference>
<dbReference type="Gene3D" id="3.30.200.20">
    <property type="entry name" value="Phosphorylase Kinase, domain 1"/>
    <property type="match status" value="1"/>
</dbReference>
<comment type="catalytic activity">
    <reaction evidence="7">
        <text>L-threonyl-[protein] + ATP = O-phospho-L-threonyl-[protein] + ADP + H(+)</text>
        <dbReference type="Rhea" id="RHEA:46608"/>
        <dbReference type="Rhea" id="RHEA-COMP:11060"/>
        <dbReference type="Rhea" id="RHEA-COMP:11605"/>
        <dbReference type="ChEBI" id="CHEBI:15378"/>
        <dbReference type="ChEBI" id="CHEBI:30013"/>
        <dbReference type="ChEBI" id="CHEBI:30616"/>
        <dbReference type="ChEBI" id="CHEBI:61977"/>
        <dbReference type="ChEBI" id="CHEBI:456216"/>
        <dbReference type="EC" id="2.7.11.1"/>
    </reaction>
</comment>
<evidence type="ECO:0000256" key="4">
    <source>
        <dbReference type="ARBA" id="ARBA00022741"/>
    </source>
</evidence>
<dbReference type="InterPro" id="IPR000719">
    <property type="entry name" value="Prot_kinase_dom"/>
</dbReference>
<feature type="region of interest" description="Disordered" evidence="9">
    <location>
        <begin position="17"/>
        <end position="63"/>
    </location>
</feature>
<evidence type="ECO:0000256" key="1">
    <source>
        <dbReference type="ARBA" id="ARBA00012513"/>
    </source>
</evidence>
<evidence type="ECO:0000256" key="6">
    <source>
        <dbReference type="ARBA" id="ARBA00022840"/>
    </source>
</evidence>
<dbReference type="Pfam" id="PF16918">
    <property type="entry name" value="PknG_TPR"/>
    <property type="match status" value="1"/>
</dbReference>
<reference evidence="11 12" key="1">
    <citation type="submission" date="2024-10" db="EMBL/GenBank/DDBJ databases">
        <title>The Natural Products Discovery Center: Release of the First 8490 Sequenced Strains for Exploring Actinobacteria Biosynthetic Diversity.</title>
        <authorList>
            <person name="Kalkreuter E."/>
            <person name="Kautsar S.A."/>
            <person name="Yang D."/>
            <person name="Bader C.D."/>
            <person name="Teijaro C.N."/>
            <person name="Fluegel L."/>
            <person name="Davis C.M."/>
            <person name="Simpson J.R."/>
            <person name="Lauterbach L."/>
            <person name="Steele A.D."/>
            <person name="Gui C."/>
            <person name="Meng S."/>
            <person name="Li G."/>
            <person name="Viehrig K."/>
            <person name="Ye F."/>
            <person name="Su P."/>
            <person name="Kiefer A.F."/>
            <person name="Nichols A."/>
            <person name="Cepeda A.J."/>
            <person name="Yan W."/>
            <person name="Fan B."/>
            <person name="Jiang Y."/>
            <person name="Adhikari A."/>
            <person name="Zheng C.-J."/>
            <person name="Schuster L."/>
            <person name="Cowan T.M."/>
            <person name="Smanski M.J."/>
            <person name="Chevrette M.G."/>
            <person name="De Carvalho L.P.S."/>
            <person name="Shen B."/>
        </authorList>
    </citation>
    <scope>NUCLEOTIDE SEQUENCE [LARGE SCALE GENOMIC DNA]</scope>
    <source>
        <strain evidence="11 12">NPDC002593</strain>
    </source>
</reference>
<dbReference type="SUPFAM" id="SSF48452">
    <property type="entry name" value="TPR-like"/>
    <property type="match status" value="1"/>
</dbReference>
<dbReference type="RefSeq" id="WP_387404400.1">
    <property type="nucleotide sequence ID" value="NZ_JBIAQY010000005.1"/>
</dbReference>
<dbReference type="CDD" id="cd14014">
    <property type="entry name" value="STKc_PknB_like"/>
    <property type="match status" value="1"/>
</dbReference>